<dbReference type="InterPro" id="IPR016162">
    <property type="entry name" value="Ald_DH_N"/>
</dbReference>
<evidence type="ECO:0000313" key="5">
    <source>
        <dbReference type="EMBL" id="MCB6183548.1"/>
    </source>
</evidence>
<dbReference type="Proteomes" id="UP001165395">
    <property type="component" value="Unassembled WGS sequence"/>
</dbReference>
<name>A0ABS8D5R9_9NEIS</name>
<keyword evidence="6" id="KW-1185">Reference proteome</keyword>
<protein>
    <submittedName>
        <fullName evidence="5">NAD-dependent succinate-semialdehyde dehydrogenase</fullName>
    </submittedName>
</protein>
<evidence type="ECO:0000259" key="4">
    <source>
        <dbReference type="Pfam" id="PF00171"/>
    </source>
</evidence>
<dbReference type="Pfam" id="PF00171">
    <property type="entry name" value="Aldedh"/>
    <property type="match status" value="1"/>
</dbReference>
<dbReference type="PANTHER" id="PTHR43217:SF1">
    <property type="entry name" value="SUCCINATE SEMIALDEHYDE DEHYDROGENASE [NAD(P)+] SAD"/>
    <property type="match status" value="1"/>
</dbReference>
<dbReference type="EMBL" id="JAJBZT010000004">
    <property type="protein sequence ID" value="MCB6183548.1"/>
    <property type="molecule type" value="Genomic_DNA"/>
</dbReference>
<organism evidence="5 6">
    <name type="scientific">Leeia speluncae</name>
    <dbReference type="NCBI Taxonomy" id="2884804"/>
    <lineage>
        <taxon>Bacteria</taxon>
        <taxon>Pseudomonadati</taxon>
        <taxon>Pseudomonadota</taxon>
        <taxon>Betaproteobacteria</taxon>
        <taxon>Neisseriales</taxon>
        <taxon>Leeiaceae</taxon>
        <taxon>Leeia</taxon>
    </lineage>
</organism>
<feature type="domain" description="Aldehyde dehydrogenase" evidence="4">
    <location>
        <begin position="3"/>
        <end position="451"/>
    </location>
</feature>
<reference evidence="5" key="1">
    <citation type="submission" date="2021-10" db="EMBL/GenBank/DDBJ databases">
        <title>The complete genome sequence of Leeia sp. TBRC 13508.</title>
        <authorList>
            <person name="Charoenyingcharoen P."/>
            <person name="Yukphan P."/>
        </authorList>
    </citation>
    <scope>NUCLEOTIDE SEQUENCE</scope>
    <source>
        <strain evidence="5">TBRC 13508</strain>
    </source>
</reference>
<sequence length="455" mass="49610">MPYESRNPATEELLARFETIPSAAIPLLIEKTASVQKQWASFTLASRCDALLSVAKHLSEHKEKYARLMSVEMGKRWSESLAEVDKCADLARFYAAEAGSMLGNEPVELPHGRGYVCYPPLGTVLGVMPWNYPFWQVFRFAVPALLAGNACLLKHAANVPQCAQAIEEVFVESGLPEGVFRNIFAENDDVDRIIAHPSVRAISFTGSETVGRLVAATAGQYLKKSVLELGGSDPWIVLADADISPAVDQAIAARFINAGQACTAAKRMIVVPEIADEFVSLLTQKINAMQVGDPFAEATNVGPMARKDLRDKLNRQVAASIATGAEQVSTSATIPDAGYYYAPVVLDHVPTNASAYFEELFGPVATILRANDEADALRIANDTRYGLGAVVWSKDIERAERFISQVDSGMGYVNGQLRSNNRLPFGGVKASGYGRELSRFGLREFTNIRSVWIRE</sequence>
<dbReference type="InterPro" id="IPR047110">
    <property type="entry name" value="GABD/Sad-like"/>
</dbReference>
<evidence type="ECO:0000256" key="2">
    <source>
        <dbReference type="ARBA" id="ARBA00022857"/>
    </source>
</evidence>
<dbReference type="Gene3D" id="3.40.309.10">
    <property type="entry name" value="Aldehyde Dehydrogenase, Chain A, domain 2"/>
    <property type="match status" value="1"/>
</dbReference>
<dbReference type="PANTHER" id="PTHR43217">
    <property type="entry name" value="SUCCINATE SEMIALDEHYDE DEHYDROGENASE [NAD(P)+] SAD"/>
    <property type="match status" value="1"/>
</dbReference>
<comment type="similarity">
    <text evidence="1">Belongs to the aldehyde dehydrogenase family.</text>
</comment>
<dbReference type="Gene3D" id="3.40.605.10">
    <property type="entry name" value="Aldehyde Dehydrogenase, Chain A, domain 1"/>
    <property type="match status" value="1"/>
</dbReference>
<accession>A0ABS8D5R9</accession>
<keyword evidence="2" id="KW-0521">NADP</keyword>
<dbReference type="InterPro" id="IPR016160">
    <property type="entry name" value="Ald_DH_CS_CYS"/>
</dbReference>
<proteinExistence type="inferred from homology"/>
<evidence type="ECO:0000256" key="3">
    <source>
        <dbReference type="ARBA" id="ARBA00023002"/>
    </source>
</evidence>
<evidence type="ECO:0000313" key="6">
    <source>
        <dbReference type="Proteomes" id="UP001165395"/>
    </source>
</evidence>
<keyword evidence="3" id="KW-0560">Oxidoreductase</keyword>
<dbReference type="CDD" id="cd07100">
    <property type="entry name" value="ALDH_SSADH1_GabD1"/>
    <property type="match status" value="1"/>
</dbReference>
<dbReference type="SUPFAM" id="SSF53720">
    <property type="entry name" value="ALDH-like"/>
    <property type="match status" value="1"/>
</dbReference>
<dbReference type="InterPro" id="IPR044148">
    <property type="entry name" value="ALDH_GabD1-like"/>
</dbReference>
<dbReference type="InterPro" id="IPR016161">
    <property type="entry name" value="Ald_DH/histidinol_DH"/>
</dbReference>
<dbReference type="InterPro" id="IPR016163">
    <property type="entry name" value="Ald_DH_C"/>
</dbReference>
<comment type="caution">
    <text evidence="5">The sequence shown here is derived from an EMBL/GenBank/DDBJ whole genome shotgun (WGS) entry which is preliminary data.</text>
</comment>
<gene>
    <name evidence="5" type="ORF">LIN78_08310</name>
</gene>
<dbReference type="PROSITE" id="PS00070">
    <property type="entry name" value="ALDEHYDE_DEHYDR_CYS"/>
    <property type="match status" value="1"/>
</dbReference>
<dbReference type="RefSeq" id="WP_227180331.1">
    <property type="nucleotide sequence ID" value="NZ_JAJBZT010000004.1"/>
</dbReference>
<dbReference type="InterPro" id="IPR015590">
    <property type="entry name" value="Aldehyde_DH_dom"/>
</dbReference>
<evidence type="ECO:0000256" key="1">
    <source>
        <dbReference type="ARBA" id="ARBA00009986"/>
    </source>
</evidence>